<evidence type="ECO:0000259" key="12">
    <source>
        <dbReference type="Pfam" id="PF07819"/>
    </source>
</evidence>
<dbReference type="Proteomes" id="UP000008743">
    <property type="component" value="Unassembled WGS sequence"/>
</dbReference>
<evidence type="ECO:0000256" key="1">
    <source>
        <dbReference type="ARBA" id="ARBA00004477"/>
    </source>
</evidence>
<keyword evidence="3 10" id="KW-0813">Transport</keyword>
<feature type="chain" id="PRO_5002266669" description="GPI inositol-deacylase" evidence="11">
    <location>
        <begin position="19"/>
        <end position="901"/>
    </location>
</feature>
<evidence type="ECO:0000256" key="9">
    <source>
        <dbReference type="ARBA" id="ARBA00023136"/>
    </source>
</evidence>
<dbReference type="Pfam" id="PF24660">
    <property type="entry name" value="PGAP1_3rd"/>
    <property type="match status" value="1"/>
</dbReference>
<feature type="transmembrane region" description="Helical" evidence="10">
    <location>
        <begin position="693"/>
        <end position="719"/>
    </location>
</feature>
<keyword evidence="7 10" id="KW-0653">Protein transport</keyword>
<feature type="transmembrane region" description="Helical" evidence="10">
    <location>
        <begin position="651"/>
        <end position="673"/>
    </location>
</feature>
<dbReference type="GO" id="GO:0050185">
    <property type="term" value="F:phosphatidylinositol deacylase activity"/>
    <property type="evidence" value="ECO:0007669"/>
    <property type="project" value="TreeGrafter"/>
</dbReference>
<dbReference type="PANTHER" id="PTHR15495:SF7">
    <property type="entry name" value="GPI INOSITOL-DEACYLASE"/>
    <property type="match status" value="1"/>
</dbReference>
<dbReference type="SUPFAM" id="SSF53474">
    <property type="entry name" value="alpha/beta-Hydrolases"/>
    <property type="match status" value="1"/>
</dbReference>
<comment type="similarity">
    <text evidence="2 10">Belongs to the GPI inositol-deacylase family.</text>
</comment>
<feature type="transmembrane region" description="Helical" evidence="10">
    <location>
        <begin position="824"/>
        <end position="844"/>
    </location>
</feature>
<dbReference type="EMBL" id="KE346376">
    <property type="protein sequence ID" value="KJE98013.1"/>
    <property type="molecule type" value="Genomic_DNA"/>
</dbReference>
<feature type="transmembrane region" description="Helical" evidence="10">
    <location>
        <begin position="740"/>
        <end position="773"/>
    </location>
</feature>
<dbReference type="STRING" id="595528.A0A0D2WYI2"/>
<evidence type="ECO:0000256" key="10">
    <source>
        <dbReference type="RuleBase" id="RU365011"/>
    </source>
</evidence>
<feature type="domain" description="GPI inositol-deacylase PGAP1-like alpha/beta" evidence="12">
    <location>
        <begin position="82"/>
        <end position="294"/>
    </location>
</feature>
<dbReference type="InterPro" id="IPR029058">
    <property type="entry name" value="AB_hydrolase_fold"/>
</dbReference>
<dbReference type="InParanoid" id="A0A0D2WYI2"/>
<dbReference type="Pfam" id="PF07819">
    <property type="entry name" value="PGAP1"/>
    <property type="match status" value="1"/>
</dbReference>
<dbReference type="InterPro" id="IPR039529">
    <property type="entry name" value="PGAP1/BST1"/>
</dbReference>
<keyword evidence="6 10" id="KW-0256">Endoplasmic reticulum</keyword>
<keyword evidence="5 10" id="KW-0378">Hydrolase</keyword>
<evidence type="ECO:0000256" key="11">
    <source>
        <dbReference type="SAM" id="SignalP"/>
    </source>
</evidence>
<dbReference type="InterPro" id="IPR012908">
    <property type="entry name" value="PGAP1-ab_dom-like"/>
</dbReference>
<dbReference type="GO" id="GO:0006505">
    <property type="term" value="P:GPI anchor metabolic process"/>
    <property type="evidence" value="ECO:0007669"/>
    <property type="project" value="TreeGrafter"/>
</dbReference>
<protein>
    <recommendedName>
        <fullName evidence="10">GPI inositol-deacylase</fullName>
        <ecNumber evidence="10">3.1.-.-</ecNumber>
    </recommendedName>
</protein>
<evidence type="ECO:0000256" key="2">
    <source>
        <dbReference type="ARBA" id="ARBA00006931"/>
    </source>
</evidence>
<evidence type="ECO:0000256" key="7">
    <source>
        <dbReference type="ARBA" id="ARBA00022927"/>
    </source>
</evidence>
<accession>A0A0D2WYI2</accession>
<feature type="signal peptide" evidence="11">
    <location>
        <begin position="1"/>
        <end position="18"/>
    </location>
</feature>
<keyword evidence="8 10" id="KW-1133">Transmembrane helix</keyword>
<feature type="transmembrane region" description="Helical" evidence="10">
    <location>
        <begin position="856"/>
        <end position="876"/>
    </location>
</feature>
<evidence type="ECO:0000256" key="8">
    <source>
        <dbReference type="ARBA" id="ARBA00022989"/>
    </source>
</evidence>
<proteinExistence type="inferred from homology"/>
<reference evidence="14" key="1">
    <citation type="submission" date="2011-02" db="EMBL/GenBank/DDBJ databases">
        <title>The Genome Sequence of Capsaspora owczarzaki ATCC 30864.</title>
        <authorList>
            <person name="Russ C."/>
            <person name="Cuomo C."/>
            <person name="Burger G."/>
            <person name="Gray M.W."/>
            <person name="Holland P.W.H."/>
            <person name="King N."/>
            <person name="Lang F.B.F."/>
            <person name="Roger A.J."/>
            <person name="Ruiz-Trillo I."/>
            <person name="Young S.K."/>
            <person name="Zeng Q."/>
            <person name="Gargeya S."/>
            <person name="Alvarado L."/>
            <person name="Berlin A."/>
            <person name="Chapman S.B."/>
            <person name="Chen Z."/>
            <person name="Freedman E."/>
            <person name="Gellesch M."/>
            <person name="Goldberg J."/>
            <person name="Griggs A."/>
            <person name="Gujja S."/>
            <person name="Heilman E."/>
            <person name="Heiman D."/>
            <person name="Howarth C."/>
            <person name="Mehta T."/>
            <person name="Neiman D."/>
            <person name="Pearson M."/>
            <person name="Roberts A."/>
            <person name="Saif S."/>
            <person name="Shea T."/>
            <person name="Shenoy N."/>
            <person name="Sisk P."/>
            <person name="Stolte C."/>
            <person name="Sykes S."/>
            <person name="White J."/>
            <person name="Yandava C."/>
            <person name="Haas B."/>
            <person name="Nusbaum C."/>
            <person name="Birren B."/>
        </authorList>
    </citation>
    <scope>NUCLEOTIDE SEQUENCE</scope>
    <source>
        <strain evidence="14">ATCC 30864</strain>
    </source>
</reference>
<keyword evidence="14" id="KW-1185">Reference proteome</keyword>
<keyword evidence="11" id="KW-0732">Signal</keyword>
<comment type="function">
    <text evidence="10">Involved in inositol deacylation of GPI-anchored proteins which plays important roles in the quality control and ER-associated degradation of GPI-anchored proteins.</text>
</comment>
<keyword evidence="4 10" id="KW-0812">Transmembrane</keyword>
<gene>
    <name evidence="13" type="ORF">CAOG_008071</name>
</gene>
<evidence type="ECO:0000313" key="13">
    <source>
        <dbReference type="EMBL" id="KJE98013.1"/>
    </source>
</evidence>
<evidence type="ECO:0000256" key="6">
    <source>
        <dbReference type="ARBA" id="ARBA00022824"/>
    </source>
</evidence>
<sequence>MLSLQRLVSLLCVSIALGMAGLAAYRATHPIERNSCYMTYMWPQYVDVPLPASSSNPATAHYRLLLYHGSGGAAPVYHQTKLTGRAVLFLPGNAGSYQQVRSLAAISLRLTHQRSAPEFDWFAADFREELSGLTGSVIPGQVAFAFQAIQHLRQQAATRAGPIVLVGHSMGGVVARLLLEQHPELVPHVALVVTLATPQHSLAGVLDAHLRSIHASISTSSRCYNVTRPFPPVLSIAGGLADTLIRQDLVLVDDAPPGRIVQGVSSSIPYVWAAADHNCIMWCNQLALRIILLLGRALPSPKASGGEIATTIQSLFFEEQPLLSSDESSRCMTCTAWNSSISHTWRELPADMSNHCFRVPRANKDEETFILIDDTNAEVSHSLTAFEAENDSSNRCATGALLRVSDSQLWRSPRASIANPTTNDRLVPGAVVTKVSIPPGATEVVLCLQSRATNRGLPANLFALSGSGSVELFRNSVAAINAPMPLPKIWELSARIQHQFDADATGSYQSFALPDLRHFYQAFLVQVVVSKGSSVTSDSRKNVVLRFNVPNHHEEHFVAANSDTPAVLSLILAMPVARRVPSSSLAVPTLEMIRPAGYHVSLSITFDWPTIAMRVLALVGPVVFSTAAAVSVLPFVAMYPDGQLSGLLGSASAFGATLSVTPVLFAVVGFSIQHQEETSFDALQHLGAPVSPLFVFLIAVLGIGLAVLVSAVVRVEAFLFDRLFSIMRRSAIAQPSRFKFPLLISSTVLVFLVNFYYCMGVAFVGSFQLIRLISYYRVPASSNAQLRRFHNNLFTMVILTAWPQLLAIIAWIRHLQFSPSLPYSTIDLAPICAHVALMLTVLHSELLPIARQSFKGLPILQLVATATAFLLILLFASVNFASLQLTGALFASATVWLHGQF</sequence>
<dbReference type="GO" id="GO:0005789">
    <property type="term" value="C:endoplasmic reticulum membrane"/>
    <property type="evidence" value="ECO:0007669"/>
    <property type="project" value="UniProtKB-SubCell"/>
</dbReference>
<organism evidence="13 14">
    <name type="scientific">Capsaspora owczarzaki (strain ATCC 30864)</name>
    <dbReference type="NCBI Taxonomy" id="595528"/>
    <lineage>
        <taxon>Eukaryota</taxon>
        <taxon>Filasterea</taxon>
        <taxon>Capsaspora</taxon>
    </lineage>
</organism>
<dbReference type="OrthoDB" id="348976at2759"/>
<evidence type="ECO:0000256" key="4">
    <source>
        <dbReference type="ARBA" id="ARBA00022692"/>
    </source>
</evidence>
<evidence type="ECO:0000256" key="5">
    <source>
        <dbReference type="ARBA" id="ARBA00022801"/>
    </source>
</evidence>
<evidence type="ECO:0000256" key="3">
    <source>
        <dbReference type="ARBA" id="ARBA00022448"/>
    </source>
</evidence>
<dbReference type="AlphaFoldDB" id="A0A0D2WYI2"/>
<dbReference type="GO" id="GO:0006888">
    <property type="term" value="P:endoplasmic reticulum to Golgi vesicle-mediated transport"/>
    <property type="evidence" value="ECO:0007669"/>
    <property type="project" value="TreeGrafter"/>
</dbReference>
<dbReference type="Gene3D" id="3.40.50.1820">
    <property type="entry name" value="alpha/beta hydrolase"/>
    <property type="match status" value="1"/>
</dbReference>
<dbReference type="PhylomeDB" id="A0A0D2WYI2"/>
<dbReference type="PANTHER" id="PTHR15495">
    <property type="entry name" value="NEGATIVE REGULATOR OF VESICLE FORMATION-RELATED"/>
    <property type="match status" value="1"/>
</dbReference>
<comment type="subcellular location">
    <subcellularLocation>
        <location evidence="1">Endoplasmic reticulum membrane</location>
        <topology evidence="1">Multi-pass membrane protein</topology>
    </subcellularLocation>
</comment>
<evidence type="ECO:0000313" key="14">
    <source>
        <dbReference type="Proteomes" id="UP000008743"/>
    </source>
</evidence>
<feature type="transmembrane region" description="Helical" evidence="10">
    <location>
        <begin position="793"/>
        <end position="812"/>
    </location>
</feature>
<feature type="transmembrane region" description="Helical" evidence="10">
    <location>
        <begin position="615"/>
        <end position="639"/>
    </location>
</feature>
<dbReference type="GO" id="GO:0015031">
    <property type="term" value="P:protein transport"/>
    <property type="evidence" value="ECO:0007669"/>
    <property type="project" value="UniProtKB-KW"/>
</dbReference>
<dbReference type="EC" id="3.1.-.-" evidence="10"/>
<name>A0A0D2WYI2_CAPO3</name>
<keyword evidence="9 10" id="KW-0472">Membrane</keyword>